<sequence>MSLSILCHEWMTSSYQIGPRKLYPSISHLNKQSQVLIGPYRQDLSLLVLACPTNGDLVPHTSVFGRRSSTVSDQVK</sequence>
<proteinExistence type="predicted"/>
<dbReference type="EMBL" id="CAKOFQ010008079">
    <property type="protein sequence ID" value="CAH2011523.1"/>
    <property type="molecule type" value="Genomic_DNA"/>
</dbReference>
<name>A0A9P0MCC7_ACAOB</name>
<organism evidence="1 2">
    <name type="scientific">Acanthoscelides obtectus</name>
    <name type="common">Bean weevil</name>
    <name type="synonym">Bruchus obtectus</name>
    <dbReference type="NCBI Taxonomy" id="200917"/>
    <lineage>
        <taxon>Eukaryota</taxon>
        <taxon>Metazoa</taxon>
        <taxon>Ecdysozoa</taxon>
        <taxon>Arthropoda</taxon>
        <taxon>Hexapoda</taxon>
        <taxon>Insecta</taxon>
        <taxon>Pterygota</taxon>
        <taxon>Neoptera</taxon>
        <taxon>Endopterygota</taxon>
        <taxon>Coleoptera</taxon>
        <taxon>Polyphaga</taxon>
        <taxon>Cucujiformia</taxon>
        <taxon>Chrysomeloidea</taxon>
        <taxon>Chrysomelidae</taxon>
        <taxon>Bruchinae</taxon>
        <taxon>Bruchini</taxon>
        <taxon>Acanthoscelides</taxon>
    </lineage>
</organism>
<evidence type="ECO:0000313" key="2">
    <source>
        <dbReference type="Proteomes" id="UP001152888"/>
    </source>
</evidence>
<dbReference type="AlphaFoldDB" id="A0A9P0MCC7"/>
<reference evidence="1" key="1">
    <citation type="submission" date="2022-03" db="EMBL/GenBank/DDBJ databases">
        <authorList>
            <person name="Sayadi A."/>
        </authorList>
    </citation>
    <scope>NUCLEOTIDE SEQUENCE</scope>
</reference>
<gene>
    <name evidence="1" type="ORF">ACAOBT_LOCUS32218</name>
</gene>
<protein>
    <submittedName>
        <fullName evidence="1">Uncharacterized protein</fullName>
    </submittedName>
</protein>
<evidence type="ECO:0000313" key="1">
    <source>
        <dbReference type="EMBL" id="CAH2011523.1"/>
    </source>
</evidence>
<accession>A0A9P0MCC7</accession>
<dbReference type="Proteomes" id="UP001152888">
    <property type="component" value="Unassembled WGS sequence"/>
</dbReference>
<comment type="caution">
    <text evidence="1">The sequence shown here is derived from an EMBL/GenBank/DDBJ whole genome shotgun (WGS) entry which is preliminary data.</text>
</comment>
<keyword evidence="2" id="KW-1185">Reference proteome</keyword>